<protein>
    <submittedName>
        <fullName evidence="2">Uncharacterized protein</fullName>
    </submittedName>
</protein>
<accession>A0AAD9LNG5</accession>
<reference evidence="2" key="1">
    <citation type="submission" date="2023-08" db="EMBL/GenBank/DDBJ databases">
        <title>Reference Genome Resource for the Citrus Pathogen Phytophthora citrophthora.</title>
        <authorList>
            <person name="Moller H."/>
            <person name="Coetzee B."/>
            <person name="Rose L.J."/>
            <person name="Van Niekerk J.M."/>
        </authorList>
    </citation>
    <scope>NUCLEOTIDE SEQUENCE</scope>
    <source>
        <strain evidence="2">STE-U-9442</strain>
    </source>
</reference>
<dbReference type="InterPro" id="IPR009057">
    <property type="entry name" value="Homeodomain-like_sf"/>
</dbReference>
<keyword evidence="3" id="KW-1185">Reference proteome</keyword>
<evidence type="ECO:0000313" key="2">
    <source>
        <dbReference type="EMBL" id="KAK1943565.1"/>
    </source>
</evidence>
<evidence type="ECO:0000313" key="3">
    <source>
        <dbReference type="Proteomes" id="UP001259832"/>
    </source>
</evidence>
<dbReference type="SUPFAM" id="SSF46689">
    <property type="entry name" value="Homeodomain-like"/>
    <property type="match status" value="1"/>
</dbReference>
<evidence type="ECO:0000256" key="1">
    <source>
        <dbReference type="SAM" id="MobiDB-lite"/>
    </source>
</evidence>
<comment type="caution">
    <text evidence="2">The sequence shown here is derived from an EMBL/GenBank/DDBJ whole genome shotgun (WGS) entry which is preliminary data.</text>
</comment>
<feature type="region of interest" description="Disordered" evidence="1">
    <location>
        <begin position="38"/>
        <end position="77"/>
    </location>
</feature>
<organism evidence="2 3">
    <name type="scientific">Phytophthora citrophthora</name>
    <dbReference type="NCBI Taxonomy" id="4793"/>
    <lineage>
        <taxon>Eukaryota</taxon>
        <taxon>Sar</taxon>
        <taxon>Stramenopiles</taxon>
        <taxon>Oomycota</taxon>
        <taxon>Peronosporomycetes</taxon>
        <taxon>Peronosporales</taxon>
        <taxon>Peronosporaceae</taxon>
        <taxon>Phytophthora</taxon>
    </lineage>
</organism>
<feature type="compositionally biased region" description="Basic and acidic residues" evidence="1">
    <location>
        <begin position="56"/>
        <end position="77"/>
    </location>
</feature>
<name>A0AAD9LNG5_9STRA</name>
<dbReference type="Proteomes" id="UP001259832">
    <property type="component" value="Unassembled WGS sequence"/>
</dbReference>
<dbReference type="Gene3D" id="1.10.10.60">
    <property type="entry name" value="Homeodomain-like"/>
    <property type="match status" value="1"/>
</dbReference>
<dbReference type="EMBL" id="JASMQC010000007">
    <property type="protein sequence ID" value="KAK1943565.1"/>
    <property type="molecule type" value="Genomic_DNA"/>
</dbReference>
<dbReference type="AlphaFoldDB" id="A0AAD9LNG5"/>
<proteinExistence type="predicted"/>
<sequence length="218" mass="24705">MCGGRRCQTGKRALWFKWESTVNREPTCQPEVANRYRKSGEGAKTKTKKRVVCKTWRTDPESRVEKKKPTSKTTEKDRYAAVTAVEELKGDGVDSGTAVKTIVQTFGVQPGTVYEWRRKVEHDPVCSPEMANCCRKTGGGRKEKKSKFDDKLLDDLRGTDRKITTNLDWSKAQEFLELLEQVPSANGKTSLASRFRTKHFENRDSDLPVTDDVSPRGD</sequence>
<gene>
    <name evidence="2" type="ORF">P3T76_004961</name>
</gene>